<feature type="transmembrane region" description="Helical" evidence="7">
    <location>
        <begin position="49"/>
        <end position="73"/>
    </location>
</feature>
<dbReference type="InterPro" id="IPR000298">
    <property type="entry name" value="Cyt_c_oxidase-like_su3"/>
</dbReference>
<evidence type="ECO:0000256" key="3">
    <source>
        <dbReference type="ARBA" id="ARBA00022692"/>
    </source>
</evidence>
<comment type="subcellular location">
    <subcellularLocation>
        <location evidence="6">Cell membrane</location>
        <topology evidence="6">Multi-pass membrane protein</topology>
    </subcellularLocation>
    <subcellularLocation>
        <location evidence="1">Membrane</location>
        <topology evidence="1">Multi-pass membrane protein</topology>
    </subcellularLocation>
</comment>
<dbReference type="RefSeq" id="WP_284386803.1">
    <property type="nucleotide sequence ID" value="NZ_BSNG01000001.1"/>
</dbReference>
<dbReference type="SUPFAM" id="SSF81452">
    <property type="entry name" value="Cytochrome c oxidase subunit III-like"/>
    <property type="match status" value="1"/>
</dbReference>
<evidence type="ECO:0000256" key="2">
    <source>
        <dbReference type="ARBA" id="ARBA00010581"/>
    </source>
</evidence>
<evidence type="ECO:0000256" key="7">
    <source>
        <dbReference type="SAM" id="Phobius"/>
    </source>
</evidence>
<feature type="transmembrane region" description="Helical" evidence="7">
    <location>
        <begin position="158"/>
        <end position="181"/>
    </location>
</feature>
<keyword evidence="10" id="KW-1185">Reference proteome</keyword>
<proteinExistence type="inferred from homology"/>
<sequence length="239" mass="25690">MSAILGFIAILTLIVGWFLSRHGLATKPWLEVDSAGGLAAPNPSPYAPAQVGLGVFLAVVGSLFALLITGYLLRSEGLDWRTMPLPWIVWPNTLTLLGTGIALEWALWAARRGDTALVRAGVLIASFCALLFLVGQFAAWRMLAASGNFVNSGPADSFFYLMTAAHGLHVIGGMFALAGTFERIRRRDRADRIRLSVELSATYWLFMLLIWALLLAVLSGSAGEFLALCGQILSQGGLP</sequence>
<keyword evidence="3 6" id="KW-0812">Transmembrane</keyword>
<accession>A0ABQ5U7L1</accession>
<organism evidence="9 10">
    <name type="scientific">Devosia yakushimensis</name>
    <dbReference type="NCBI Taxonomy" id="470028"/>
    <lineage>
        <taxon>Bacteria</taxon>
        <taxon>Pseudomonadati</taxon>
        <taxon>Pseudomonadota</taxon>
        <taxon>Alphaproteobacteria</taxon>
        <taxon>Hyphomicrobiales</taxon>
        <taxon>Devosiaceae</taxon>
        <taxon>Devosia</taxon>
    </lineage>
</organism>
<reference evidence="9" key="1">
    <citation type="journal article" date="2014" name="Int. J. Syst. Evol. Microbiol.">
        <title>Complete genome of a new Firmicutes species belonging to the dominant human colonic microbiota ('Ruminococcus bicirculans') reveals two chromosomes and a selective capacity to utilize plant glucans.</title>
        <authorList>
            <consortium name="NISC Comparative Sequencing Program"/>
            <person name="Wegmann U."/>
            <person name="Louis P."/>
            <person name="Goesmann A."/>
            <person name="Henrissat B."/>
            <person name="Duncan S.H."/>
            <person name="Flint H.J."/>
        </authorList>
    </citation>
    <scope>NUCLEOTIDE SEQUENCE</scope>
    <source>
        <strain evidence="9">NBRC 103855</strain>
    </source>
</reference>
<evidence type="ECO:0000259" key="8">
    <source>
        <dbReference type="PROSITE" id="PS50253"/>
    </source>
</evidence>
<keyword evidence="5 7" id="KW-0472">Membrane</keyword>
<dbReference type="PANTHER" id="PTHR11403:SF10">
    <property type="entry name" value="CYTOCHROME C OXIDASE"/>
    <property type="match status" value="1"/>
</dbReference>
<evidence type="ECO:0000256" key="5">
    <source>
        <dbReference type="ARBA" id="ARBA00023136"/>
    </source>
</evidence>
<evidence type="ECO:0000256" key="1">
    <source>
        <dbReference type="ARBA" id="ARBA00004141"/>
    </source>
</evidence>
<reference evidence="9" key="2">
    <citation type="submission" date="2023-01" db="EMBL/GenBank/DDBJ databases">
        <title>Draft genome sequence of Devosia yakushimensis strain NBRC 103855.</title>
        <authorList>
            <person name="Sun Q."/>
            <person name="Mori K."/>
        </authorList>
    </citation>
    <scope>NUCLEOTIDE SEQUENCE</scope>
    <source>
        <strain evidence="9">NBRC 103855</strain>
    </source>
</reference>
<evidence type="ECO:0000313" key="9">
    <source>
        <dbReference type="EMBL" id="GLQ08119.1"/>
    </source>
</evidence>
<feature type="transmembrane region" description="Helical" evidence="7">
    <location>
        <begin position="116"/>
        <end position="138"/>
    </location>
</feature>
<evidence type="ECO:0000256" key="4">
    <source>
        <dbReference type="ARBA" id="ARBA00022989"/>
    </source>
</evidence>
<comment type="similarity">
    <text evidence="2 6">Belongs to the cytochrome c oxidase subunit 3 family.</text>
</comment>
<feature type="domain" description="Heme-copper oxidase subunit III family profile" evidence="8">
    <location>
        <begin position="1"/>
        <end position="223"/>
    </location>
</feature>
<dbReference type="InterPro" id="IPR035973">
    <property type="entry name" value="Cyt_c_oxidase_su3-like_sf"/>
</dbReference>
<name>A0ABQ5U7L1_9HYPH</name>
<dbReference type="InterPro" id="IPR013833">
    <property type="entry name" value="Cyt_c_oxidase_su3_a-hlx"/>
</dbReference>
<dbReference type="PROSITE" id="PS50253">
    <property type="entry name" value="COX3"/>
    <property type="match status" value="1"/>
</dbReference>
<protein>
    <submittedName>
        <fullName evidence="9">Cytochrome-c oxidase</fullName>
    </submittedName>
</protein>
<dbReference type="Gene3D" id="1.20.120.80">
    <property type="entry name" value="Cytochrome c oxidase, subunit III, four-helix bundle"/>
    <property type="match status" value="1"/>
</dbReference>
<gene>
    <name evidence="9" type="primary">coxO</name>
    <name evidence="9" type="ORF">GCM10007913_00510</name>
</gene>
<dbReference type="Proteomes" id="UP001161406">
    <property type="component" value="Unassembled WGS sequence"/>
</dbReference>
<keyword evidence="4 7" id="KW-1133">Transmembrane helix</keyword>
<dbReference type="EMBL" id="BSNG01000001">
    <property type="protein sequence ID" value="GLQ08119.1"/>
    <property type="molecule type" value="Genomic_DNA"/>
</dbReference>
<comment type="caution">
    <text evidence="9">The sequence shown here is derived from an EMBL/GenBank/DDBJ whole genome shotgun (WGS) entry which is preliminary data.</text>
</comment>
<feature type="transmembrane region" description="Helical" evidence="7">
    <location>
        <begin position="201"/>
        <end position="218"/>
    </location>
</feature>
<evidence type="ECO:0000256" key="6">
    <source>
        <dbReference type="RuleBase" id="RU003376"/>
    </source>
</evidence>
<dbReference type="PANTHER" id="PTHR11403">
    <property type="entry name" value="CYTOCHROME C OXIDASE SUBUNIT III"/>
    <property type="match status" value="1"/>
</dbReference>
<evidence type="ECO:0000313" key="10">
    <source>
        <dbReference type="Proteomes" id="UP001161406"/>
    </source>
</evidence>
<dbReference type="InterPro" id="IPR024791">
    <property type="entry name" value="Cyt_c/ubiquinol_Oxase_su3"/>
</dbReference>
<dbReference type="Pfam" id="PF00510">
    <property type="entry name" value="COX3"/>
    <property type="match status" value="1"/>
</dbReference>